<comment type="caution">
    <text evidence="1">The sequence shown here is derived from an EMBL/GenBank/DDBJ whole genome shotgun (WGS) entry which is preliminary data.</text>
</comment>
<gene>
    <name evidence="1" type="ORF">CTRU02_209150</name>
</gene>
<dbReference type="EMBL" id="VUJX02000005">
    <property type="protein sequence ID" value="KAL0936934.1"/>
    <property type="molecule type" value="Genomic_DNA"/>
</dbReference>
<name>A0ACC3YYB4_COLTU</name>
<accession>A0ACC3YYB4</accession>
<keyword evidence="2" id="KW-1185">Reference proteome</keyword>
<sequence length="393" mass="44956">MGREMTYCLRQRLLRWDWDIKRSVLSTRGWAAQERMLAPRILHFTKRQLIWECLEGFKFEASGIQEKKIGRGQTDLDFNKSKLQPYITRAFDPPINLGINEAKPKDILKRVRVWQQCVDEYSKRHLTIPSDKFPAISGIAAIINHDGKMGQYLAGLWSNHVAAGLAWGRQNNILAHPPSYRAPSWSWASVDGWTSSLILSSRSQLLETPNNDTGKLWADKFDIALVDHNINMHDKSNPYGIVLEGSYITIEGTYVTRDEFLHLAEDLSKIEFDGPTIGLDRSDVFTCPCCKPSGPDDAEAFSDEENLDLLERLRESSKGDAHFDLCLFLFADVWHNTKGFVDLLHLRWTDENKGVAVRVGMSRTTIWEHQGSRESFCETFLAADWKRRAVKLV</sequence>
<organism evidence="1 2">
    <name type="scientific">Colletotrichum truncatum</name>
    <name type="common">Anthracnose fungus</name>
    <name type="synonym">Colletotrichum capsici</name>
    <dbReference type="NCBI Taxonomy" id="5467"/>
    <lineage>
        <taxon>Eukaryota</taxon>
        <taxon>Fungi</taxon>
        <taxon>Dikarya</taxon>
        <taxon>Ascomycota</taxon>
        <taxon>Pezizomycotina</taxon>
        <taxon>Sordariomycetes</taxon>
        <taxon>Hypocreomycetidae</taxon>
        <taxon>Glomerellales</taxon>
        <taxon>Glomerellaceae</taxon>
        <taxon>Colletotrichum</taxon>
        <taxon>Colletotrichum truncatum species complex</taxon>
    </lineage>
</organism>
<reference evidence="1 2" key="1">
    <citation type="journal article" date="2020" name="Phytopathology">
        <title>Genome Sequence Resources of Colletotrichum truncatum, C. plurivorum, C. musicola, and C. sojae: Four Species Pathogenic to Soybean (Glycine max).</title>
        <authorList>
            <person name="Rogerio F."/>
            <person name="Boufleur T.R."/>
            <person name="Ciampi-Guillardi M."/>
            <person name="Sukno S.A."/>
            <person name="Thon M.R."/>
            <person name="Massola Junior N.S."/>
            <person name="Baroncelli R."/>
        </authorList>
    </citation>
    <scope>NUCLEOTIDE SEQUENCE [LARGE SCALE GENOMIC DNA]</scope>
    <source>
        <strain evidence="1 2">CMES1059</strain>
    </source>
</reference>
<evidence type="ECO:0000313" key="1">
    <source>
        <dbReference type="EMBL" id="KAL0936934.1"/>
    </source>
</evidence>
<proteinExistence type="predicted"/>
<evidence type="ECO:0000313" key="2">
    <source>
        <dbReference type="Proteomes" id="UP000805649"/>
    </source>
</evidence>
<dbReference type="Proteomes" id="UP000805649">
    <property type="component" value="Unassembled WGS sequence"/>
</dbReference>
<protein>
    <submittedName>
        <fullName evidence="1">Uncharacterized protein</fullName>
    </submittedName>
</protein>